<dbReference type="SUPFAM" id="SSF53448">
    <property type="entry name" value="Nucleotide-diphospho-sugar transferases"/>
    <property type="match status" value="1"/>
</dbReference>
<dbReference type="EMBL" id="JMIW01000001">
    <property type="protein sequence ID" value="KEO92221.1"/>
    <property type="molecule type" value="Genomic_DNA"/>
</dbReference>
<evidence type="ECO:0000256" key="1">
    <source>
        <dbReference type="ARBA" id="ARBA00022679"/>
    </source>
</evidence>
<dbReference type="GO" id="GO:0016779">
    <property type="term" value="F:nucleotidyltransferase activity"/>
    <property type="evidence" value="ECO:0007669"/>
    <property type="project" value="UniProtKB-KW"/>
</dbReference>
<dbReference type="PANTHER" id="PTHR43584:SF8">
    <property type="entry name" value="N-ACETYLMURAMATE ALPHA-1-PHOSPHATE URIDYLYLTRANSFERASE"/>
    <property type="match status" value="1"/>
</dbReference>
<dbReference type="InterPro" id="IPR025877">
    <property type="entry name" value="MobA-like_NTP_Trfase"/>
</dbReference>
<organism evidence="5 6">
    <name type="scientific">Erythrobacter longus</name>
    <dbReference type="NCBI Taxonomy" id="1044"/>
    <lineage>
        <taxon>Bacteria</taxon>
        <taxon>Pseudomonadati</taxon>
        <taxon>Pseudomonadota</taxon>
        <taxon>Alphaproteobacteria</taxon>
        <taxon>Sphingomonadales</taxon>
        <taxon>Erythrobacteraceae</taxon>
        <taxon>Erythrobacter/Porphyrobacter group</taxon>
        <taxon>Erythrobacter</taxon>
    </lineage>
</organism>
<accession>A0A074MBQ8</accession>
<reference evidence="5 6" key="1">
    <citation type="submission" date="2014-04" db="EMBL/GenBank/DDBJ databases">
        <title>A comprehensive comparison of genomes of Erythrobacter spp. strains.</title>
        <authorList>
            <person name="Zheng Q."/>
        </authorList>
    </citation>
    <scope>NUCLEOTIDE SEQUENCE [LARGE SCALE GENOMIC DNA]</scope>
    <source>
        <strain evidence="5 6">DSM 6997</strain>
    </source>
</reference>
<dbReference type="RefSeq" id="WP_051698971.1">
    <property type="nucleotide sequence ID" value="NZ_JMIW01000001.1"/>
</dbReference>
<feature type="domain" description="MobA-like NTP transferase" evidence="4">
    <location>
        <begin position="3"/>
        <end position="143"/>
    </location>
</feature>
<evidence type="ECO:0000313" key="6">
    <source>
        <dbReference type="Proteomes" id="UP000027647"/>
    </source>
</evidence>
<name>A0A074MBQ8_ERYLO</name>
<dbReference type="STRING" id="1044.EH31_06020"/>
<dbReference type="eggNOG" id="COG1213">
    <property type="taxonomic scope" value="Bacteria"/>
</dbReference>
<keyword evidence="2" id="KW-0548">Nucleotidyltransferase</keyword>
<evidence type="ECO:0000313" key="5">
    <source>
        <dbReference type="EMBL" id="KEO92221.1"/>
    </source>
</evidence>
<dbReference type="Pfam" id="PF12804">
    <property type="entry name" value="NTP_transf_3"/>
    <property type="match status" value="1"/>
</dbReference>
<dbReference type="InterPro" id="IPR029044">
    <property type="entry name" value="Nucleotide-diphossugar_trans"/>
</dbReference>
<dbReference type="Proteomes" id="UP000027647">
    <property type="component" value="Unassembled WGS sequence"/>
</dbReference>
<gene>
    <name evidence="5" type="ORF">EH31_06020</name>
</gene>
<evidence type="ECO:0000259" key="4">
    <source>
        <dbReference type="Pfam" id="PF12804"/>
    </source>
</evidence>
<evidence type="ECO:0000256" key="2">
    <source>
        <dbReference type="ARBA" id="ARBA00022695"/>
    </source>
</evidence>
<dbReference type="AlphaFoldDB" id="A0A074MBQ8"/>
<dbReference type="OrthoDB" id="9814110at2"/>
<dbReference type="InterPro" id="IPR050065">
    <property type="entry name" value="GlmU-like"/>
</dbReference>
<proteinExistence type="predicted"/>
<keyword evidence="1 5" id="KW-0808">Transferase</keyword>
<protein>
    <submittedName>
        <fullName evidence="5">Nucleotidyl transferase</fullName>
    </submittedName>
</protein>
<keyword evidence="6" id="KW-1185">Reference proteome</keyword>
<comment type="caution">
    <text evidence="5">The sequence shown here is derived from an EMBL/GenBank/DDBJ whole genome shotgun (WGS) entry which is preliminary data.</text>
</comment>
<dbReference type="PANTHER" id="PTHR43584">
    <property type="entry name" value="NUCLEOTIDYL TRANSFERASE"/>
    <property type="match status" value="1"/>
</dbReference>
<dbReference type="Gene3D" id="3.90.550.10">
    <property type="entry name" value="Spore Coat Polysaccharide Biosynthesis Protein SpsA, Chain A"/>
    <property type="match status" value="1"/>
</dbReference>
<sequence>MDGLILAAGFGSRLRDLFASKPLAEVNGVTLLEIAVRQLASAGAGKDGGRIVVVTGYQADAVEAAVADLRARMELEIITTRVDDWEKPNGHSVLAGAKLLRANYLLVMCDHILSSAILRGLAGAGHSQHGVTLAIDRQTVSPLIDPDDATWVQTRGACLIERIGKGLEAYDAVDCGAFLATPALAEAIVEAIDQGKPGSLSDGMQMLADRGAAATHDIGDAWWMDVDDPKAHRMAQDLLDERFSLLGNDAAWGHRLEAGVNA</sequence>
<keyword evidence="3" id="KW-0460">Magnesium</keyword>
<evidence type="ECO:0000256" key="3">
    <source>
        <dbReference type="ARBA" id="ARBA00022842"/>
    </source>
</evidence>